<comment type="caution">
    <text evidence="4">The sequence shown here is derived from an EMBL/GenBank/DDBJ whole genome shotgun (WGS) entry which is preliminary data.</text>
</comment>
<sequence>MRILPALFLSAFTLTAFAQNPKKTLVAIKTETAPKIDGILDDAVWNNVPIATDFVELQPNAGQHEKQDERTEVKILYDNSAIYIGARMYETSADKVARELATRDKIGNADFIGIILDTYKDGINGSGFFVTAANSQFDAKYAPNPNGNIEDETWNAVWISRVNVDSLGWTAELKIPYSALRFAKKDVQTWGMNLIRKRQFEQKQLFWNELDPKQSGLINQEGILTGLEKLTPPVRLAFYPYFSTYVNNYPYNTPGVKNTTTSVNGGMDVKYGINESFTLDLTLIPDFGQVQSDNKILNLTPFEVKYNENRPFFTEGTELFNKGNLFYSRRVGGQPINFNNAYNDLKPGEEVVKNPTETKLLNATKLSGRLSNGLGIGVFNAITNTSYATIEDAQGNRREVQTSPLTNYNIIVLDQNLKNNSAVTLINTNVDRFGKDYSADVGGLVYNLNNKKNNYNLSGYGFMSNLFYPDKPTQTGYSYEIGGGKSSGNFTWNVYEDFVSSTYDQNDLGILFNNNFIDHNINLQYTNYKPKKFFTQWGAWTNTYYSRRVTPSAYQYFNQNFGAFFNFKNFWYGNFNGHFQQEGNDFYEPRTESRVYKSPQTFILNFNLGTNQAKRLSGGLFYSNKWLNRLNGKGTDIEVYYNLRLSNRFSFGGDVTYSPRINYTGYSTRDTLTSDPIFALRNVHTVENIFNLKYTFNSVMGLSLRLRHYWSKLNNKEFFDLAQDGSLAPLSTNNFNHEVDQNFNTWNIDMIYVWQFSPGSELSISWKNSTQTFSNLANQGYFRNFDNTFNQPQNNNFSLKLLYYIDFQDLRKRHKSK</sequence>
<feature type="signal peptide" evidence="1">
    <location>
        <begin position="1"/>
        <end position="18"/>
    </location>
</feature>
<evidence type="ECO:0000313" key="5">
    <source>
        <dbReference type="Proteomes" id="UP000613193"/>
    </source>
</evidence>
<gene>
    <name evidence="4" type="ORF">I5M19_11685</name>
</gene>
<accession>A0A934UND8</accession>
<dbReference type="SUPFAM" id="SSF49344">
    <property type="entry name" value="CBD9-like"/>
    <property type="match status" value="1"/>
</dbReference>
<feature type="domain" description="Carbohydrate-binding" evidence="2">
    <location>
        <begin position="36"/>
        <end position="194"/>
    </location>
</feature>
<evidence type="ECO:0000259" key="2">
    <source>
        <dbReference type="Pfam" id="PF06452"/>
    </source>
</evidence>
<name>A0A934UND8_9SPHI</name>
<keyword evidence="5" id="KW-1185">Reference proteome</keyword>
<dbReference type="AlphaFoldDB" id="A0A934UND8"/>
<reference evidence="4" key="1">
    <citation type="submission" date="2020-12" db="EMBL/GenBank/DDBJ databases">
        <title>Bacterial novel species Mucilaginibacter sp. SD-g isolated from soil.</title>
        <authorList>
            <person name="Jung H.-Y."/>
        </authorList>
    </citation>
    <scope>NUCLEOTIDE SEQUENCE</scope>
    <source>
        <strain evidence="4">SD-g</strain>
    </source>
</reference>
<dbReference type="RefSeq" id="WP_200066511.1">
    <property type="nucleotide sequence ID" value="NZ_JAEHFW010000002.1"/>
</dbReference>
<dbReference type="GO" id="GO:0016052">
    <property type="term" value="P:carbohydrate catabolic process"/>
    <property type="evidence" value="ECO:0007669"/>
    <property type="project" value="InterPro"/>
</dbReference>
<protein>
    <recommendedName>
        <fullName evidence="6">Carbohydrate binding protein with CBM9 domain</fullName>
    </recommendedName>
</protein>
<proteinExistence type="predicted"/>
<dbReference type="Pfam" id="PF19313">
    <property type="entry name" value="DUF5916"/>
    <property type="match status" value="1"/>
</dbReference>
<evidence type="ECO:0008006" key="6">
    <source>
        <dbReference type="Google" id="ProtNLM"/>
    </source>
</evidence>
<feature type="chain" id="PRO_5038057204" description="Carbohydrate binding protein with CBM9 domain" evidence="1">
    <location>
        <begin position="19"/>
        <end position="817"/>
    </location>
</feature>
<dbReference type="Gene3D" id="2.60.40.1190">
    <property type="match status" value="1"/>
</dbReference>
<evidence type="ECO:0000313" key="4">
    <source>
        <dbReference type="EMBL" id="MBK0379975.1"/>
    </source>
</evidence>
<dbReference type="InterPro" id="IPR010502">
    <property type="entry name" value="Carb-bd_dom_fam9"/>
</dbReference>
<dbReference type="Pfam" id="PF06452">
    <property type="entry name" value="CBM9_1"/>
    <property type="match status" value="1"/>
</dbReference>
<evidence type="ECO:0000259" key="3">
    <source>
        <dbReference type="Pfam" id="PF19313"/>
    </source>
</evidence>
<keyword evidence="1" id="KW-0732">Signal</keyword>
<organism evidence="4 5">
    <name type="scientific">Mucilaginibacter segetis</name>
    <dbReference type="NCBI Taxonomy" id="2793071"/>
    <lineage>
        <taxon>Bacteria</taxon>
        <taxon>Pseudomonadati</taxon>
        <taxon>Bacteroidota</taxon>
        <taxon>Sphingobacteriia</taxon>
        <taxon>Sphingobacteriales</taxon>
        <taxon>Sphingobacteriaceae</taxon>
        <taxon>Mucilaginibacter</taxon>
    </lineage>
</organism>
<dbReference type="CDD" id="cd09618">
    <property type="entry name" value="CBM9_like_2"/>
    <property type="match status" value="1"/>
</dbReference>
<evidence type="ECO:0000256" key="1">
    <source>
        <dbReference type="SAM" id="SignalP"/>
    </source>
</evidence>
<feature type="domain" description="DUF5916" evidence="3">
    <location>
        <begin position="232"/>
        <end position="813"/>
    </location>
</feature>
<dbReference type="InterPro" id="IPR045670">
    <property type="entry name" value="DUF5916"/>
</dbReference>
<dbReference type="GO" id="GO:0004553">
    <property type="term" value="F:hydrolase activity, hydrolyzing O-glycosyl compounds"/>
    <property type="evidence" value="ECO:0007669"/>
    <property type="project" value="InterPro"/>
</dbReference>
<dbReference type="EMBL" id="JAEHFW010000002">
    <property type="protein sequence ID" value="MBK0379975.1"/>
    <property type="molecule type" value="Genomic_DNA"/>
</dbReference>
<dbReference type="GO" id="GO:0030246">
    <property type="term" value="F:carbohydrate binding"/>
    <property type="evidence" value="ECO:0007669"/>
    <property type="project" value="InterPro"/>
</dbReference>
<dbReference type="Proteomes" id="UP000613193">
    <property type="component" value="Unassembled WGS sequence"/>
</dbReference>